<dbReference type="Pfam" id="PF08487">
    <property type="entry name" value="VIT"/>
    <property type="match status" value="1"/>
</dbReference>
<gene>
    <name evidence="3" type="ORF">KP509_10G069600</name>
</gene>
<proteinExistence type="predicted"/>
<dbReference type="InterPro" id="IPR002035">
    <property type="entry name" value="VWF_A"/>
</dbReference>
<dbReference type="Proteomes" id="UP000825935">
    <property type="component" value="Chromosome 10"/>
</dbReference>
<dbReference type="InterPro" id="IPR013694">
    <property type="entry name" value="VIT"/>
</dbReference>
<comment type="caution">
    <text evidence="3">The sequence shown here is derived from an EMBL/GenBank/DDBJ whole genome shotgun (WGS) entry which is preliminary data.</text>
</comment>
<evidence type="ECO:0000259" key="2">
    <source>
        <dbReference type="PROSITE" id="PS51468"/>
    </source>
</evidence>
<dbReference type="SUPFAM" id="SSF57850">
    <property type="entry name" value="RING/U-box"/>
    <property type="match status" value="1"/>
</dbReference>
<dbReference type="PANTHER" id="PTHR45737:SF6">
    <property type="entry name" value="VON WILLEBRAND FACTOR A DOMAIN-CONTAINING PROTEIN 5A"/>
    <property type="match status" value="1"/>
</dbReference>
<evidence type="ECO:0000313" key="4">
    <source>
        <dbReference type="Proteomes" id="UP000825935"/>
    </source>
</evidence>
<feature type="domain" description="VIT" evidence="2">
    <location>
        <begin position="19"/>
        <end position="148"/>
    </location>
</feature>
<dbReference type="SMART" id="SM00609">
    <property type="entry name" value="VIT"/>
    <property type="match status" value="1"/>
</dbReference>
<dbReference type="PANTHER" id="PTHR45737">
    <property type="entry name" value="VON WILLEBRAND FACTOR A DOMAIN-CONTAINING PROTEIN 5A"/>
    <property type="match status" value="1"/>
</dbReference>
<evidence type="ECO:0000313" key="3">
    <source>
        <dbReference type="EMBL" id="KAH7427974.1"/>
    </source>
</evidence>
<keyword evidence="4" id="KW-1185">Reference proteome</keyword>
<dbReference type="InterPro" id="IPR036465">
    <property type="entry name" value="vWFA_dom_sf"/>
</dbReference>
<dbReference type="PROSITE" id="PS50234">
    <property type="entry name" value="VWFA"/>
    <property type="match status" value="1"/>
</dbReference>
<protein>
    <recommendedName>
        <fullName evidence="5">VWFA domain-containing protein</fullName>
    </recommendedName>
</protein>
<dbReference type="SUPFAM" id="SSF53300">
    <property type="entry name" value="vWA-like"/>
    <property type="match status" value="1"/>
</dbReference>
<organism evidence="3 4">
    <name type="scientific">Ceratopteris richardii</name>
    <name type="common">Triangle waterfern</name>
    <dbReference type="NCBI Taxonomy" id="49495"/>
    <lineage>
        <taxon>Eukaryota</taxon>
        <taxon>Viridiplantae</taxon>
        <taxon>Streptophyta</taxon>
        <taxon>Embryophyta</taxon>
        <taxon>Tracheophyta</taxon>
        <taxon>Polypodiopsida</taxon>
        <taxon>Polypodiidae</taxon>
        <taxon>Polypodiales</taxon>
        <taxon>Pteridineae</taxon>
        <taxon>Pteridaceae</taxon>
        <taxon>Parkerioideae</taxon>
        <taxon>Ceratopteris</taxon>
    </lineage>
</organism>
<dbReference type="OrthoDB" id="1938884at2759"/>
<accession>A0A8T2U351</accession>
<evidence type="ECO:0000259" key="1">
    <source>
        <dbReference type="PROSITE" id="PS50234"/>
    </source>
</evidence>
<dbReference type="Gene3D" id="3.40.50.410">
    <property type="entry name" value="von Willebrand factor, type A domain"/>
    <property type="match status" value="1"/>
</dbReference>
<dbReference type="PROSITE" id="PS51468">
    <property type="entry name" value="VIT"/>
    <property type="match status" value="1"/>
</dbReference>
<evidence type="ECO:0008006" key="5">
    <source>
        <dbReference type="Google" id="ProtNLM"/>
    </source>
</evidence>
<dbReference type="SMART" id="SM00327">
    <property type="entry name" value="VWA"/>
    <property type="match status" value="1"/>
</dbReference>
<dbReference type="Pfam" id="PF13768">
    <property type="entry name" value="VWA_3"/>
    <property type="match status" value="1"/>
</dbReference>
<feature type="domain" description="VWFA" evidence="1">
    <location>
        <begin position="355"/>
        <end position="527"/>
    </location>
</feature>
<sequence>MSIASAITDEQRPIPLSGLFCILHGFRPSYQQLPLQNVHIEATVYDLCAEVKIQQTFVNCLSVLPLECIYVFPLDEDSAVFSFEAKLDGIVVKGCIREKSAARSEYLASIAAQRSAMLLEQSSDNIFECKVGNLNHGSVCTITLKYLTLLDQEGRHNRLTLPMSIAPKYTPQNPGPTPGFPSFHEAAPRNAVHTGYYCHACLCSPIVGARHRCDTCCVDFCDGCHAKHAAEYHHNLNETLGPTLMRSCVQAEMRKISIMVDIIMPSPIISIQCPSHTSEAKISKSDSPSYHAVVVFESTSTSSLSKDFILLIEQQQCFDPRALCELDMTNGIAAISLAFVPPPIDMLSASQIKCELIFLIDCSGSMEGPSIACVRDCMQILLRSLPVNSRFNIIKFGSRWSSLFPDSQQYNDASLWQASRHISMLKADLGGTEIYPPLHHALSSKGEETHPRQVFLFTDGQVTNVKQLALLVSEHTARTRLFTFGIGKDVDRLLCKKLAQAGHGKCEFVTVEDKGGSLMREKVVRQIARAMQPVLNDVTVDWGILRQTINPVEADDVLPHSGMPRTVAPHDSFMQCPSVAPAIFMSSRYMLHALNVFLPDQVWQQAKEGKEVDFQCEIGFTACSNHPLEKERMQYSVTLTGRQITLAGVIHTLAAKERIRELEDKFLSCRPAFKERKKIEEEILQLAMKYTLTSTKTSFVVTYMDTGSEGTEEVALSPDAHRDFVAPHLLSQTLFGGVNKQDGFTSASPFTVGNLSTAKPFQRMNSASVPMFGSSVPQSPMVIQPQLLLGSVDKQRGLTSASLFTVGNLSTAKPFPSMNSASVTMFGSSVPQCGSVDKQHDFTSASPTTGVCQSRTKPFPSVEAFPKKDVQISLSATMYSPSVPQPLFGSVDEQHGFTSASPFTFVSQLAAMPFPSVGDFPKKDVPMYNSSVPMYSPSSPMYSPVYPGSSIPVDLPVNPQSDDLSEAFTDLISLQSANGSWQLTPELINISVSIISRASSYVPRALTIESLHAISKEYAIDDVSIAVIVSLEILKKYFQQRQVEWEMLAAKAAFFLKNTCNINANIQQKVVESVAKLLGT</sequence>
<reference evidence="3" key="1">
    <citation type="submission" date="2021-08" db="EMBL/GenBank/DDBJ databases">
        <title>WGS assembly of Ceratopteris richardii.</title>
        <authorList>
            <person name="Marchant D.B."/>
            <person name="Chen G."/>
            <person name="Jenkins J."/>
            <person name="Shu S."/>
            <person name="Leebens-Mack J."/>
            <person name="Grimwood J."/>
            <person name="Schmutz J."/>
            <person name="Soltis P."/>
            <person name="Soltis D."/>
            <person name="Chen Z.-H."/>
        </authorList>
    </citation>
    <scope>NUCLEOTIDE SEQUENCE</scope>
    <source>
        <strain evidence="3">Whitten #5841</strain>
        <tissue evidence="3">Leaf</tissue>
    </source>
</reference>
<dbReference type="EMBL" id="CM035415">
    <property type="protein sequence ID" value="KAH7427974.1"/>
    <property type="molecule type" value="Genomic_DNA"/>
</dbReference>
<name>A0A8T2U351_CERRI</name>
<dbReference type="AlphaFoldDB" id="A0A8T2U351"/>